<keyword evidence="1" id="KW-0812">Transmembrane</keyword>
<dbReference type="Proteomes" id="UP000323505">
    <property type="component" value="Unassembled WGS sequence"/>
</dbReference>
<feature type="transmembrane region" description="Helical" evidence="1">
    <location>
        <begin position="7"/>
        <end position="29"/>
    </location>
</feature>
<reference evidence="2 3" key="1">
    <citation type="submission" date="2019-08" db="EMBL/GenBank/DDBJ databases">
        <title>Actinomadura sp. nov. CYP1-5 isolated from mountain soil.</title>
        <authorList>
            <person name="Songsumanus A."/>
            <person name="Kuncharoen N."/>
            <person name="Kudo T."/>
            <person name="Yuki M."/>
            <person name="Igarashi Y."/>
            <person name="Tanasupawat S."/>
        </authorList>
    </citation>
    <scope>NUCLEOTIDE SEQUENCE [LARGE SCALE GENOMIC DNA]</scope>
    <source>
        <strain evidence="2 3">CYP1-5</strain>
    </source>
</reference>
<gene>
    <name evidence="2" type="ORF">FXF68_23285</name>
</gene>
<feature type="transmembrane region" description="Helical" evidence="1">
    <location>
        <begin position="148"/>
        <end position="171"/>
    </location>
</feature>
<organism evidence="2 3">
    <name type="scientific">Actinomadura decatromicini</name>
    <dbReference type="NCBI Taxonomy" id="2604572"/>
    <lineage>
        <taxon>Bacteria</taxon>
        <taxon>Bacillati</taxon>
        <taxon>Actinomycetota</taxon>
        <taxon>Actinomycetes</taxon>
        <taxon>Streptosporangiales</taxon>
        <taxon>Thermomonosporaceae</taxon>
        <taxon>Actinomadura</taxon>
    </lineage>
</organism>
<keyword evidence="1" id="KW-0472">Membrane</keyword>
<proteinExistence type="predicted"/>
<evidence type="ECO:0000313" key="3">
    <source>
        <dbReference type="Proteomes" id="UP000323505"/>
    </source>
</evidence>
<evidence type="ECO:0000313" key="2">
    <source>
        <dbReference type="EMBL" id="TYK46771.1"/>
    </source>
</evidence>
<sequence length="338" mass="34863">MHERRKPVIVMVVASLIGMVFAGSFLGALHHTRPHDVPVAVVAPETDVHRLGVMLDRKAKGAFDLTAYGSQDMARDALLNRDVDAVFVLGDGRVAGQGRGARLIVAGANGRIENGVLTEVFQGFGQATGIQVAVEDIVPLPSDDNNGISSIFFVVTTVIPAVIMAVLFAFAVPTAGAGRRITLLLAGSVVLGGANVLVADAMLGALAGAPWALWGVTSLLVFAVASFTAGALHVAGPPGAGLTALLLVPIGLPASGGPMGPRFIPQWYAAFGEWLPPSAAISAVRNVVYFDGNALGRPLLVLGLWAAAGIALVLAPKRRTREQRETVTPTAPEPATGT</sequence>
<name>A0A5D3FES8_9ACTN</name>
<evidence type="ECO:0000256" key="1">
    <source>
        <dbReference type="SAM" id="Phobius"/>
    </source>
</evidence>
<keyword evidence="3" id="KW-1185">Reference proteome</keyword>
<feature type="transmembrane region" description="Helical" evidence="1">
    <location>
        <begin position="295"/>
        <end position="315"/>
    </location>
</feature>
<feature type="transmembrane region" description="Helical" evidence="1">
    <location>
        <begin position="239"/>
        <end position="256"/>
    </location>
</feature>
<dbReference type="RefSeq" id="WP_148762633.1">
    <property type="nucleotide sequence ID" value="NZ_VSRQ01000005.1"/>
</dbReference>
<keyword evidence="1" id="KW-1133">Transmembrane helix</keyword>
<dbReference type="AlphaFoldDB" id="A0A5D3FES8"/>
<feature type="transmembrane region" description="Helical" evidence="1">
    <location>
        <begin position="211"/>
        <end position="232"/>
    </location>
</feature>
<protein>
    <recommendedName>
        <fullName evidence="4">ABC transporter permease</fullName>
    </recommendedName>
</protein>
<evidence type="ECO:0008006" key="4">
    <source>
        <dbReference type="Google" id="ProtNLM"/>
    </source>
</evidence>
<feature type="transmembrane region" description="Helical" evidence="1">
    <location>
        <begin position="183"/>
        <end position="205"/>
    </location>
</feature>
<comment type="caution">
    <text evidence="2">The sequence shown here is derived from an EMBL/GenBank/DDBJ whole genome shotgun (WGS) entry which is preliminary data.</text>
</comment>
<accession>A0A5D3FES8</accession>
<dbReference type="EMBL" id="VSRQ01000005">
    <property type="protein sequence ID" value="TYK46771.1"/>
    <property type="molecule type" value="Genomic_DNA"/>
</dbReference>